<accession>A0A077QWZ9</accession>
<evidence type="ECO:0000256" key="5">
    <source>
        <dbReference type="ARBA" id="ARBA00022989"/>
    </source>
</evidence>
<feature type="region of interest" description="Disordered" evidence="7">
    <location>
        <begin position="1"/>
        <end position="44"/>
    </location>
</feature>
<dbReference type="AlphaFoldDB" id="A0A077QWZ9"/>
<evidence type="ECO:0000256" key="2">
    <source>
        <dbReference type="ARBA" id="ARBA00008821"/>
    </source>
</evidence>
<proteinExistence type="inferred from homology"/>
<dbReference type="PANTHER" id="PTHR42810:SF2">
    <property type="entry name" value="PURINE PERMEASE C1399.01C-RELATED"/>
    <property type="match status" value="1"/>
</dbReference>
<feature type="transmembrane region" description="Helical" evidence="8">
    <location>
        <begin position="323"/>
        <end position="343"/>
    </location>
</feature>
<evidence type="ECO:0000256" key="1">
    <source>
        <dbReference type="ARBA" id="ARBA00004141"/>
    </source>
</evidence>
<keyword evidence="5 8" id="KW-1133">Transmembrane helix</keyword>
<dbReference type="InterPro" id="IPR006042">
    <property type="entry name" value="Xan_ur_permease"/>
</dbReference>
<reference evidence="9" key="1">
    <citation type="journal article" date="2014" name="Genome Biol. Evol.">
        <title>Gene Loss Rather Than Gene Gain Is Associated with a Host Jump from Monocots to Dicots in the Smut Fungus Melanopsichium pennsylvanicum.</title>
        <authorList>
            <person name="Sharma R."/>
            <person name="Mishra B."/>
            <person name="Runge F."/>
            <person name="Thines M."/>
        </authorList>
    </citation>
    <scope>NUCLEOTIDE SEQUENCE</scope>
    <source>
        <strain evidence="9">4</strain>
    </source>
</reference>
<sequence length="609" mass="64697">MSFKLATVTTQPFAQSSPQSHILTSSDPHNSDVPDASTSWTRNPRSHARHLANKFSTRSGWLGDYNFSELCLPRLFPWKPNSKLNGESAESPFYGVHDDLPVAVAATCGLQHALAMLGGLITPPMIIASSLNLSAETSAYLISASLITSGIISAVQQSAIPLPWLGGRQLGTGLLSVVGTSFATLSVTTSIFTNLYKDGTCQLNPDGSRAPCPDAYGYLMGTAAVCALLEVALSFLPPRVLKRLFPPIVTGTVVLFIGVRLIGESAVPSFGGGSSCHGTTQLCTGTDSRAYIWGDAHYLGLGFLAFMTVVLVEIFGSPAMRNASIAIGLLFPLVIAGPLGYMTSAPIDSAKSITFLWVETFKLRVYGPAVLPLMAVYMSLMMECIGDVTATSEVSKMEVDGLAYDRRISGGVLVDGLAGVFSALFTVPPLSVFAQNNGVIAITRCANIQAGRWCSFWLILFGIIGKLAGCVRAIPQPVLGGVLLVLFGSIAVSGIKVLQNVTFTRRNRFILALSFGFGFGTLLIDDLFSNLFTYNGGNKALTGFLDSIVIVLSTPFLISALVGMVANGILPLDEEDRQLQRRRDAGLEAQQQSQQGHLGHATPDEKASA</sequence>
<dbReference type="PROSITE" id="PS01116">
    <property type="entry name" value="XANTH_URACIL_PERMASE"/>
    <property type="match status" value="1"/>
</dbReference>
<evidence type="ECO:0000256" key="7">
    <source>
        <dbReference type="SAM" id="MobiDB-lite"/>
    </source>
</evidence>
<dbReference type="PANTHER" id="PTHR42810">
    <property type="entry name" value="PURINE PERMEASE C1399.01C-RELATED"/>
    <property type="match status" value="1"/>
</dbReference>
<comment type="similarity">
    <text evidence="2">Belongs to the nucleobase:cation symporter-2 (NCS2) (TC 2.A.40) family.</text>
</comment>
<keyword evidence="4 8" id="KW-0812">Transmembrane</keyword>
<feature type="transmembrane region" description="Helical" evidence="8">
    <location>
        <begin position="216"/>
        <end position="237"/>
    </location>
</feature>
<feature type="compositionally biased region" description="Polar residues" evidence="7">
    <location>
        <begin position="7"/>
        <end position="28"/>
    </location>
</feature>
<feature type="transmembrane region" description="Helical" evidence="8">
    <location>
        <begin position="548"/>
        <end position="572"/>
    </location>
</feature>
<keyword evidence="6 8" id="KW-0472">Membrane</keyword>
<evidence type="ECO:0000256" key="4">
    <source>
        <dbReference type="ARBA" id="ARBA00022692"/>
    </source>
</evidence>
<dbReference type="InterPro" id="IPR006043">
    <property type="entry name" value="NCS2"/>
</dbReference>
<dbReference type="GO" id="GO:0005886">
    <property type="term" value="C:plasma membrane"/>
    <property type="evidence" value="ECO:0007669"/>
    <property type="project" value="TreeGrafter"/>
</dbReference>
<comment type="subcellular location">
    <subcellularLocation>
        <location evidence="1">Membrane</location>
        <topology evidence="1">Multi-pass membrane protein</topology>
    </subcellularLocation>
</comment>
<feature type="transmembrane region" description="Helical" evidence="8">
    <location>
        <begin position="296"/>
        <end position="316"/>
    </location>
</feature>
<evidence type="ECO:0000256" key="6">
    <source>
        <dbReference type="ARBA" id="ARBA00023136"/>
    </source>
</evidence>
<feature type="transmembrane region" description="Helical" evidence="8">
    <location>
        <begin position="510"/>
        <end position="528"/>
    </location>
</feature>
<feature type="region of interest" description="Disordered" evidence="7">
    <location>
        <begin position="581"/>
        <end position="609"/>
    </location>
</feature>
<dbReference type="GO" id="GO:0000324">
    <property type="term" value="C:fungal-type vacuole"/>
    <property type="evidence" value="ECO:0007669"/>
    <property type="project" value="TreeGrafter"/>
</dbReference>
<organism evidence="9">
    <name type="scientific">Melanopsichium pennsylvanicum 4</name>
    <dbReference type="NCBI Taxonomy" id="1398559"/>
    <lineage>
        <taxon>Eukaryota</taxon>
        <taxon>Fungi</taxon>
        <taxon>Dikarya</taxon>
        <taxon>Basidiomycota</taxon>
        <taxon>Ustilaginomycotina</taxon>
        <taxon>Ustilaginomycetes</taxon>
        <taxon>Ustilaginales</taxon>
        <taxon>Ustilaginaceae</taxon>
        <taxon>Melanopsichium</taxon>
    </lineage>
</organism>
<feature type="transmembrane region" description="Helical" evidence="8">
    <location>
        <begin position="244"/>
        <end position="263"/>
    </location>
</feature>
<name>A0A077QWZ9_9BASI</name>
<protein>
    <submittedName>
        <fullName evidence="9">Probable purine permease</fullName>
    </submittedName>
</protein>
<feature type="transmembrane region" description="Helical" evidence="8">
    <location>
        <begin position="174"/>
        <end position="196"/>
    </location>
</feature>
<dbReference type="Pfam" id="PF00860">
    <property type="entry name" value="Xan_ur_permease"/>
    <property type="match status" value="1"/>
</dbReference>
<dbReference type="GO" id="GO:0042907">
    <property type="term" value="F:xanthine transmembrane transporter activity"/>
    <property type="evidence" value="ECO:0007669"/>
    <property type="project" value="TreeGrafter"/>
</dbReference>
<feature type="transmembrane region" description="Helical" evidence="8">
    <location>
        <begin position="454"/>
        <end position="474"/>
    </location>
</feature>
<evidence type="ECO:0000256" key="8">
    <source>
        <dbReference type="SAM" id="Phobius"/>
    </source>
</evidence>
<evidence type="ECO:0000313" key="9">
    <source>
        <dbReference type="EMBL" id="CDI51017.1"/>
    </source>
</evidence>
<keyword evidence="3" id="KW-0813">Transport</keyword>
<feature type="transmembrane region" description="Helical" evidence="8">
    <location>
        <begin position="480"/>
        <end position="498"/>
    </location>
</feature>
<dbReference type="EMBL" id="HG529494">
    <property type="protein sequence ID" value="CDI51017.1"/>
    <property type="molecule type" value="Genomic_DNA"/>
</dbReference>
<dbReference type="NCBIfam" id="TIGR00801">
    <property type="entry name" value="ncs2"/>
    <property type="match status" value="1"/>
</dbReference>
<evidence type="ECO:0000256" key="3">
    <source>
        <dbReference type="ARBA" id="ARBA00022448"/>
    </source>
</evidence>